<dbReference type="AlphaFoldDB" id="A0A6A4SNK7"/>
<evidence type="ECO:0000256" key="1">
    <source>
        <dbReference type="ARBA" id="ARBA00004123"/>
    </source>
</evidence>
<keyword evidence="7" id="KW-0472">Membrane</keyword>
<proteinExistence type="predicted"/>
<dbReference type="InterPro" id="IPR003511">
    <property type="entry name" value="HORMA_dom"/>
</dbReference>
<evidence type="ECO:0000256" key="5">
    <source>
        <dbReference type="ARBA" id="ARBA00044264"/>
    </source>
</evidence>
<dbReference type="Pfam" id="PF15816">
    <property type="entry name" value="TMEM82"/>
    <property type="match status" value="1"/>
</dbReference>
<dbReference type="SUPFAM" id="SSF56019">
    <property type="entry name" value="The spindle assembly checkpoint protein mad2"/>
    <property type="match status" value="1"/>
</dbReference>
<evidence type="ECO:0000313" key="10">
    <source>
        <dbReference type="Proteomes" id="UP000438429"/>
    </source>
</evidence>
<dbReference type="GO" id="GO:0005634">
    <property type="term" value="C:nucleus"/>
    <property type="evidence" value="ECO:0007669"/>
    <property type="project" value="UniProtKB-SubCell"/>
</dbReference>
<keyword evidence="7" id="KW-1133">Transmembrane helix</keyword>
<dbReference type="PANTHER" id="PTHR35257:SF1">
    <property type="entry name" value="TRANSMEMBRANE PROTEIN 82"/>
    <property type="match status" value="1"/>
</dbReference>
<keyword evidence="2" id="KW-0227">DNA damage</keyword>
<evidence type="ECO:0000256" key="4">
    <source>
        <dbReference type="ARBA" id="ARBA00044131"/>
    </source>
</evidence>
<dbReference type="GO" id="GO:0006974">
    <property type="term" value="P:DNA damage response"/>
    <property type="evidence" value="ECO:0007669"/>
    <property type="project" value="UniProtKB-KW"/>
</dbReference>
<dbReference type="PROSITE" id="PS50815">
    <property type="entry name" value="HORMA"/>
    <property type="match status" value="1"/>
</dbReference>
<dbReference type="Proteomes" id="UP000438429">
    <property type="component" value="Unassembled WGS sequence"/>
</dbReference>
<feature type="region of interest" description="Disordered" evidence="6">
    <location>
        <begin position="544"/>
        <end position="563"/>
    </location>
</feature>
<evidence type="ECO:0000313" key="9">
    <source>
        <dbReference type="EMBL" id="KAF0036756.1"/>
    </source>
</evidence>
<gene>
    <name evidence="9" type="ORF">F2P81_012068</name>
</gene>
<dbReference type="InterPro" id="IPR036570">
    <property type="entry name" value="HORMA_dom_sf"/>
</dbReference>
<feature type="transmembrane region" description="Helical" evidence="7">
    <location>
        <begin position="437"/>
        <end position="456"/>
    </location>
</feature>
<dbReference type="Pfam" id="PF02301">
    <property type="entry name" value="HORMA"/>
    <property type="match status" value="1"/>
</dbReference>
<feature type="transmembrane region" description="Helical" evidence="7">
    <location>
        <begin position="408"/>
        <end position="425"/>
    </location>
</feature>
<comment type="subcellular location">
    <subcellularLocation>
        <location evidence="1">Nucleus</location>
    </subcellularLocation>
</comment>
<evidence type="ECO:0000256" key="6">
    <source>
        <dbReference type="SAM" id="MobiDB-lite"/>
    </source>
</evidence>
<dbReference type="EMBL" id="VEVO01000010">
    <property type="protein sequence ID" value="KAF0036756.1"/>
    <property type="molecule type" value="Genomic_DNA"/>
</dbReference>
<name>A0A6A4SNK7_SCOMX</name>
<feature type="transmembrane region" description="Helical" evidence="7">
    <location>
        <begin position="253"/>
        <end position="277"/>
    </location>
</feature>
<dbReference type="InterPro" id="IPR031648">
    <property type="entry name" value="TMEM82"/>
</dbReference>
<dbReference type="PANTHER" id="PTHR35257">
    <property type="entry name" value="TRANSMEMBRANE PROTEIN 82"/>
    <property type="match status" value="1"/>
</dbReference>
<keyword evidence="3" id="KW-0539">Nucleus</keyword>
<feature type="domain" description="HORMA" evidence="8">
    <location>
        <begin position="13"/>
        <end position="198"/>
    </location>
</feature>
<organism evidence="9 10">
    <name type="scientific">Scophthalmus maximus</name>
    <name type="common">Turbot</name>
    <name type="synonym">Psetta maxima</name>
    <dbReference type="NCBI Taxonomy" id="52904"/>
    <lineage>
        <taxon>Eukaryota</taxon>
        <taxon>Metazoa</taxon>
        <taxon>Chordata</taxon>
        <taxon>Craniata</taxon>
        <taxon>Vertebrata</taxon>
        <taxon>Euteleostomi</taxon>
        <taxon>Actinopterygii</taxon>
        <taxon>Neopterygii</taxon>
        <taxon>Teleostei</taxon>
        <taxon>Neoteleostei</taxon>
        <taxon>Acanthomorphata</taxon>
        <taxon>Carangaria</taxon>
        <taxon>Pleuronectiformes</taxon>
        <taxon>Pleuronectoidei</taxon>
        <taxon>Scophthalmidae</taxon>
        <taxon>Scophthalmus</taxon>
    </lineage>
</organism>
<protein>
    <recommendedName>
        <fullName evidence="4">Mitotic spindle assembly checkpoint protein MAD2B</fullName>
    </recommendedName>
    <alternativeName>
        <fullName evidence="5">Mitotic arrest deficient 2-like protein 2</fullName>
    </alternativeName>
</protein>
<comment type="caution">
    <text evidence="9">The sequence shown here is derived from an EMBL/GenBank/DDBJ whole genome shotgun (WGS) entry which is preliminary data.</text>
</comment>
<evidence type="ECO:0000256" key="2">
    <source>
        <dbReference type="ARBA" id="ARBA00022763"/>
    </source>
</evidence>
<accession>A0A6A4SNK7</accession>
<feature type="transmembrane region" description="Helical" evidence="7">
    <location>
        <begin position="381"/>
        <end position="402"/>
    </location>
</feature>
<evidence type="ECO:0000259" key="8">
    <source>
        <dbReference type="PROSITE" id="PS50815"/>
    </source>
</evidence>
<keyword evidence="7" id="KW-0812">Transmembrane</keyword>
<evidence type="ECO:0000256" key="7">
    <source>
        <dbReference type="SAM" id="Phobius"/>
    </source>
</evidence>
<dbReference type="FunFam" id="3.30.900.10:FF:000003">
    <property type="entry name" value="Mitotic spindle assembly checkpoint protein MAD2B"/>
    <property type="match status" value="1"/>
</dbReference>
<reference evidence="9 10" key="1">
    <citation type="submission" date="2019-06" db="EMBL/GenBank/DDBJ databases">
        <title>Draft genomes of female and male turbot (Scophthalmus maximus).</title>
        <authorList>
            <person name="Xu H."/>
            <person name="Xu X.-W."/>
            <person name="Shao C."/>
            <person name="Chen S."/>
        </authorList>
    </citation>
    <scope>NUCLEOTIDE SEQUENCE [LARGE SCALE GENOMIC DNA]</scope>
    <source>
        <strain evidence="9">Ysfricsl-2016a</strain>
        <tissue evidence="9">Blood</tissue>
    </source>
</reference>
<sequence>MTTLTRQDLNFGQVIADILCEFLEVAIHLILYVREVYPSGIFQKRKKYNVPVQMSCHPELNQYIQDTLHCVKPLIEKNDAEKVVVVIMDKEHHPVERFVFEISQPPLLSISSETLLSHVEQLLRAFILKISVCDAILNNNPPGCSFTVLVHTRDAATRNMEKVQVIKEPQHRITRKVNNRAANERRVFVEHMRLLRASCSSGDVFVKCVHYAAVWVDQGTSHRLIVCPGDDNGKRRRTREGTKKPGLTGMLQFVIVTGILAVVGSRVASLVVLEFCLRAVSGLVTAGPDSNKFLQQLLVQSQFSLGCALSCSLHFLHEGASQRWLCLLLAAALSWFLARQATRLLHHVTALYELHSSQRYCGICLCLLTHGRGLLPMLCRAMVITFSVAAVAAVSIINRHFLSATEALKFWTPLTICYTLLVVYMQEEQHRLPGSQAVLNTVVVRLGGLMVLMLTVGRWADVLHILMCFLGEASCLIPTMDLLDAASSQLLSDRTYIPHVCGADRRLRPATHRECRACKALKASPRSLVEALLTADGRSRPRLVSDVAEAHDDDEGAADMARR</sequence>
<feature type="transmembrane region" description="Helical" evidence="7">
    <location>
        <begin position="322"/>
        <end position="338"/>
    </location>
</feature>
<dbReference type="Gene3D" id="3.30.900.10">
    <property type="entry name" value="HORMA domain"/>
    <property type="match status" value="1"/>
</dbReference>
<evidence type="ECO:0000256" key="3">
    <source>
        <dbReference type="ARBA" id="ARBA00023242"/>
    </source>
</evidence>